<feature type="transmembrane region" description="Helical" evidence="8">
    <location>
        <begin position="636"/>
        <end position="659"/>
    </location>
</feature>
<dbReference type="SUPFAM" id="SSF82861">
    <property type="entry name" value="Mechanosensitive channel protein MscS (YggB), transmembrane region"/>
    <property type="match status" value="1"/>
</dbReference>
<dbReference type="SUPFAM" id="SSF50182">
    <property type="entry name" value="Sm-like ribonucleoproteins"/>
    <property type="match status" value="1"/>
</dbReference>
<feature type="region of interest" description="Disordered" evidence="7">
    <location>
        <begin position="838"/>
        <end position="864"/>
    </location>
</feature>
<sequence>MKLNSLRIKYFLSLLLCLSVFTINAQTDLLNGIEPSSQNLDSLSVKKLKAISSVNLVREIDNANSELKLIQKKTQIPTSIIKIDSAHIKHYQFILQESNTVENFMKANPNLQKINNLITKWNGYKKTLTAWQTSVNDQQVRNSRFVSDIINKEKIWGLSYQDALDTSAPEEILTSINTVWEKTKDTKAAILKNNNYYLVLETKINEQISIIEQVMDELLTLKNSDVYDIFHQRHAALWHISFTGESEVPSESDDVESIKNNISTTYNYLRDRTGVLFFYFIFIGIITLFITRLKAGYLNFPFKERSKTYKKAKDIILNKSTICIVFLSLLVSKSMFSNTPKLFIDITTLLILICAVPLIKPYMHKKFKDIIFFVIIFFIINATKSYIWFSSSVYRIYILFEASLLIYMLYRYTNPYLETKKLIIDGFGKLLIRLTPVIYILCIISIISNIFGYTNLTDITLKISTQSGISTTFFYSLLMVFNGISLGLINRHFGVKKTYIPTERWDIEKITLKVTRTLIAIIWTLYFLNILDVLRPMIDIIQDTITEPYQIGSLTFTLEGILGFIFTLILTYTITKIISFLINDGDGVLRLLKLPKGIPAAISLVIRYFIMAFGAVLALGALGIDLSKFNLMAGALGLGIGFGLQTVISNFVSGLILVFERPILPGDTVEVNNLLGTVNRIGVRSSSISTFDGAEVVVPNNNLISNDLINWTLSNNIKRIEILIGTSYDSDPNRVLEILTEIAKDYQFTLKDPAPKALFSNFGDSSLNFRLLFWVHYEIGMQSKSDISINIYNKFKEEGIEIPFPQRDLNVRNIPENLNFKSFQNEFKAPITEEPLNKNLEKPFIEPVKTDVDSDDSSKTDDSK</sequence>
<gene>
    <name evidence="12" type="ORF">ACFFVB_15265</name>
</gene>
<keyword evidence="9" id="KW-0732">Signal</keyword>
<evidence type="ECO:0000256" key="4">
    <source>
        <dbReference type="ARBA" id="ARBA00022692"/>
    </source>
</evidence>
<feature type="transmembrane region" description="Helical" evidence="8">
    <location>
        <begin position="276"/>
        <end position="295"/>
    </location>
</feature>
<dbReference type="Gene3D" id="1.10.287.1260">
    <property type="match status" value="1"/>
</dbReference>
<dbReference type="PANTHER" id="PTHR30347">
    <property type="entry name" value="POTASSIUM CHANNEL RELATED"/>
    <property type="match status" value="1"/>
</dbReference>
<dbReference type="PROSITE" id="PS01246">
    <property type="entry name" value="UPF0003"/>
    <property type="match status" value="1"/>
</dbReference>
<evidence type="ECO:0000256" key="1">
    <source>
        <dbReference type="ARBA" id="ARBA00004651"/>
    </source>
</evidence>
<feature type="domain" description="Mechanosensitive ion channel MscS" evidence="10">
    <location>
        <begin position="646"/>
        <end position="712"/>
    </location>
</feature>
<feature type="transmembrane region" description="Helical" evidence="8">
    <location>
        <begin position="342"/>
        <end position="359"/>
    </location>
</feature>
<dbReference type="InterPro" id="IPR052702">
    <property type="entry name" value="MscS-like_channel"/>
</dbReference>
<feature type="transmembrane region" description="Helical" evidence="8">
    <location>
        <begin position="316"/>
        <end position="336"/>
    </location>
</feature>
<dbReference type="EMBL" id="JBHMEZ010000013">
    <property type="protein sequence ID" value="MFB9054447.1"/>
    <property type="molecule type" value="Genomic_DNA"/>
</dbReference>
<dbReference type="InterPro" id="IPR006685">
    <property type="entry name" value="MscS_channel_2nd"/>
</dbReference>
<dbReference type="InterPro" id="IPR049278">
    <property type="entry name" value="MS_channel_C"/>
</dbReference>
<evidence type="ECO:0000313" key="13">
    <source>
        <dbReference type="Proteomes" id="UP001589605"/>
    </source>
</evidence>
<proteinExistence type="inferred from homology"/>
<organism evidence="12 13">
    <name type="scientific">Formosa undariae</name>
    <dbReference type="NCBI Taxonomy" id="1325436"/>
    <lineage>
        <taxon>Bacteria</taxon>
        <taxon>Pseudomonadati</taxon>
        <taxon>Bacteroidota</taxon>
        <taxon>Flavobacteriia</taxon>
        <taxon>Flavobacteriales</taxon>
        <taxon>Flavobacteriaceae</taxon>
        <taxon>Formosa</taxon>
    </lineage>
</organism>
<evidence type="ECO:0000256" key="5">
    <source>
        <dbReference type="ARBA" id="ARBA00022989"/>
    </source>
</evidence>
<keyword evidence="6 8" id="KW-0472">Membrane</keyword>
<name>A0ABV5F4U4_9FLAO</name>
<evidence type="ECO:0000256" key="3">
    <source>
        <dbReference type="ARBA" id="ARBA00022475"/>
    </source>
</evidence>
<evidence type="ECO:0000256" key="6">
    <source>
        <dbReference type="ARBA" id="ARBA00023136"/>
    </source>
</evidence>
<feature type="chain" id="PRO_5045808371" evidence="9">
    <location>
        <begin position="26"/>
        <end position="864"/>
    </location>
</feature>
<dbReference type="RefSeq" id="WP_382384086.1">
    <property type="nucleotide sequence ID" value="NZ_JBHMEZ010000013.1"/>
</dbReference>
<keyword evidence="5 8" id="KW-1133">Transmembrane helix</keyword>
<dbReference type="Pfam" id="PF21082">
    <property type="entry name" value="MS_channel_3rd"/>
    <property type="match status" value="1"/>
</dbReference>
<feature type="transmembrane region" description="Helical" evidence="8">
    <location>
        <begin position="561"/>
        <end position="583"/>
    </location>
</feature>
<dbReference type="SUPFAM" id="SSF82689">
    <property type="entry name" value="Mechanosensitive channel protein MscS (YggB), C-terminal domain"/>
    <property type="match status" value="1"/>
</dbReference>
<dbReference type="InterPro" id="IPR010920">
    <property type="entry name" value="LSM_dom_sf"/>
</dbReference>
<reference evidence="12 13" key="1">
    <citation type="submission" date="2024-09" db="EMBL/GenBank/DDBJ databases">
        <authorList>
            <person name="Sun Q."/>
            <person name="Mori K."/>
        </authorList>
    </citation>
    <scope>NUCLEOTIDE SEQUENCE [LARGE SCALE GENOMIC DNA]</scope>
    <source>
        <strain evidence="12 13">CECT 8286</strain>
    </source>
</reference>
<accession>A0ABV5F4U4</accession>
<feature type="transmembrane region" description="Helical" evidence="8">
    <location>
        <begin position="604"/>
        <end position="624"/>
    </location>
</feature>
<feature type="transmembrane region" description="Helical" evidence="8">
    <location>
        <begin position="430"/>
        <end position="452"/>
    </location>
</feature>
<feature type="transmembrane region" description="Helical" evidence="8">
    <location>
        <begin position="472"/>
        <end position="489"/>
    </location>
</feature>
<feature type="transmembrane region" description="Helical" evidence="8">
    <location>
        <begin position="394"/>
        <end position="410"/>
    </location>
</feature>
<evidence type="ECO:0000256" key="9">
    <source>
        <dbReference type="SAM" id="SignalP"/>
    </source>
</evidence>
<evidence type="ECO:0000256" key="2">
    <source>
        <dbReference type="ARBA" id="ARBA00008017"/>
    </source>
</evidence>
<comment type="similarity">
    <text evidence="2">Belongs to the MscS (TC 1.A.23) family.</text>
</comment>
<dbReference type="PANTHER" id="PTHR30347:SF1">
    <property type="entry name" value="MECHANOSENSITIVE CHANNEL MSCK"/>
    <property type="match status" value="1"/>
</dbReference>
<dbReference type="InterPro" id="IPR011014">
    <property type="entry name" value="MscS_channel_TM-2"/>
</dbReference>
<feature type="transmembrane region" description="Helical" evidence="8">
    <location>
        <begin position="371"/>
        <end position="388"/>
    </location>
</feature>
<protein>
    <submittedName>
        <fullName evidence="12">Mechanosensitive ion channel family protein</fullName>
    </submittedName>
</protein>
<dbReference type="Pfam" id="PF00924">
    <property type="entry name" value="MS_channel_2nd"/>
    <property type="match status" value="1"/>
</dbReference>
<dbReference type="Proteomes" id="UP001589605">
    <property type="component" value="Unassembled WGS sequence"/>
</dbReference>
<comment type="subcellular location">
    <subcellularLocation>
        <location evidence="1">Cell membrane</location>
        <topology evidence="1">Multi-pass membrane protein</topology>
    </subcellularLocation>
</comment>
<evidence type="ECO:0000256" key="7">
    <source>
        <dbReference type="SAM" id="MobiDB-lite"/>
    </source>
</evidence>
<evidence type="ECO:0000313" key="12">
    <source>
        <dbReference type="EMBL" id="MFB9054447.1"/>
    </source>
</evidence>
<keyword evidence="3" id="KW-1003">Cell membrane</keyword>
<evidence type="ECO:0000259" key="10">
    <source>
        <dbReference type="Pfam" id="PF00924"/>
    </source>
</evidence>
<evidence type="ECO:0000256" key="8">
    <source>
        <dbReference type="SAM" id="Phobius"/>
    </source>
</evidence>
<dbReference type="Gene3D" id="2.30.30.60">
    <property type="match status" value="1"/>
</dbReference>
<dbReference type="InterPro" id="IPR023408">
    <property type="entry name" value="MscS_beta-dom_sf"/>
</dbReference>
<dbReference type="InterPro" id="IPR006686">
    <property type="entry name" value="MscS_channel_CS"/>
</dbReference>
<feature type="signal peptide" evidence="9">
    <location>
        <begin position="1"/>
        <end position="25"/>
    </location>
</feature>
<comment type="caution">
    <text evidence="12">The sequence shown here is derived from an EMBL/GenBank/DDBJ whole genome shotgun (WGS) entry which is preliminary data.</text>
</comment>
<feature type="domain" description="Mechanosensitive ion channel MscS C-terminal" evidence="11">
    <location>
        <begin position="721"/>
        <end position="802"/>
    </location>
</feature>
<evidence type="ECO:0000259" key="11">
    <source>
        <dbReference type="Pfam" id="PF21082"/>
    </source>
</evidence>
<dbReference type="InterPro" id="IPR011066">
    <property type="entry name" value="MscS_channel_C_sf"/>
</dbReference>
<dbReference type="Gene3D" id="3.30.70.100">
    <property type="match status" value="1"/>
</dbReference>
<keyword evidence="13" id="KW-1185">Reference proteome</keyword>
<keyword evidence="4 8" id="KW-0812">Transmembrane</keyword>